<keyword evidence="2" id="KW-0479">Metal-binding</keyword>
<keyword evidence="3" id="KW-0862">Zinc</keyword>
<proteinExistence type="inferred from homology"/>
<reference evidence="4 5" key="1">
    <citation type="submission" date="2017-10" db="EMBL/GenBank/DDBJ databases">
        <title>Development of genomic resources for the powdery mildew, Erysiphe pulchra.</title>
        <authorList>
            <person name="Wadl P.A."/>
            <person name="Mack B.M."/>
            <person name="Moore G."/>
            <person name="Beltz S.B."/>
        </authorList>
    </citation>
    <scope>NUCLEOTIDE SEQUENCE [LARGE SCALE GENOMIC DNA]</scope>
    <source>
        <strain evidence="4">Cflorida</strain>
    </source>
</reference>
<dbReference type="Proteomes" id="UP000237438">
    <property type="component" value="Unassembled WGS sequence"/>
</dbReference>
<keyword evidence="5" id="KW-1185">Reference proteome</keyword>
<gene>
    <name evidence="4" type="ORF">EPUL_001028</name>
</gene>
<protein>
    <recommendedName>
        <fullName evidence="6">DUF866-domain-containing protein</fullName>
    </recommendedName>
</protein>
<dbReference type="SUPFAM" id="SSF141678">
    <property type="entry name" value="MAL13P1.257-like"/>
    <property type="match status" value="1"/>
</dbReference>
<dbReference type="InterPro" id="IPR008584">
    <property type="entry name" value="CXXC_Zn-binding_euk"/>
</dbReference>
<dbReference type="OrthoDB" id="10248838at2759"/>
<evidence type="ECO:0000256" key="1">
    <source>
        <dbReference type="ARBA" id="ARBA00007818"/>
    </source>
</evidence>
<dbReference type="EMBL" id="PEDP01000148">
    <property type="protein sequence ID" value="POS87324.1"/>
    <property type="molecule type" value="Genomic_DNA"/>
</dbReference>
<comment type="caution">
    <text evidence="4">The sequence shown here is derived from an EMBL/GenBank/DDBJ whole genome shotgun (WGS) entry which is preliminary data.</text>
</comment>
<dbReference type="GO" id="GO:0008270">
    <property type="term" value="F:zinc ion binding"/>
    <property type="evidence" value="ECO:0007669"/>
    <property type="project" value="TreeGrafter"/>
</dbReference>
<dbReference type="PANTHER" id="PTHR12857:SF0">
    <property type="entry name" value="CXXC MOTIF CONTAINING ZINC BINDING PROTEIN"/>
    <property type="match status" value="1"/>
</dbReference>
<organism evidence="4 5">
    <name type="scientific">Erysiphe pulchra</name>
    <dbReference type="NCBI Taxonomy" id="225359"/>
    <lineage>
        <taxon>Eukaryota</taxon>
        <taxon>Fungi</taxon>
        <taxon>Dikarya</taxon>
        <taxon>Ascomycota</taxon>
        <taxon>Pezizomycotina</taxon>
        <taxon>Leotiomycetes</taxon>
        <taxon>Erysiphales</taxon>
        <taxon>Erysiphaceae</taxon>
        <taxon>Erysiphe</taxon>
    </lineage>
</organism>
<evidence type="ECO:0000256" key="2">
    <source>
        <dbReference type="ARBA" id="ARBA00022723"/>
    </source>
</evidence>
<evidence type="ECO:0000256" key="3">
    <source>
        <dbReference type="ARBA" id="ARBA00022833"/>
    </source>
</evidence>
<name>A0A2S4PZ64_9PEZI</name>
<evidence type="ECO:0000313" key="5">
    <source>
        <dbReference type="Proteomes" id="UP000237438"/>
    </source>
</evidence>
<evidence type="ECO:0000313" key="4">
    <source>
        <dbReference type="EMBL" id="POS87324.1"/>
    </source>
</evidence>
<comment type="similarity">
    <text evidence="1">Belongs to the UPF0587 family.</text>
</comment>
<dbReference type="AlphaFoldDB" id="A0A2S4PZ64"/>
<accession>A0A2S4PZ64</accession>
<dbReference type="PANTHER" id="PTHR12857">
    <property type="entry name" value="CXXC MOTIF CONTAINING ZINC BINDING PROTEIN"/>
    <property type="match status" value="1"/>
</dbReference>
<sequence>MPSIYLTAELNGPKDNSEFPFWYTFKVQCTSCHETHSNAISISRFRESSATSLIPPIAYHQESPAKRQKIIEFDSRGLELIEFLPEGEWLANGIQSGTQFTNIDLTEGEWFDYDESSGEEVSI</sequence>
<dbReference type="Pfam" id="PF05907">
    <property type="entry name" value="CXXC_Zn-b_euk"/>
    <property type="match status" value="1"/>
</dbReference>
<dbReference type="STRING" id="225359.A0A2S4PZ64"/>
<feature type="non-terminal residue" evidence="4">
    <location>
        <position position="123"/>
    </location>
</feature>
<evidence type="ECO:0008006" key="6">
    <source>
        <dbReference type="Google" id="ProtNLM"/>
    </source>
</evidence>